<keyword evidence="5" id="KW-1185">Reference proteome</keyword>
<dbReference type="PROSITE" id="PS00463">
    <property type="entry name" value="ZN2_CY6_FUNGAL_1"/>
    <property type="match status" value="1"/>
</dbReference>
<dbReference type="InterPro" id="IPR001138">
    <property type="entry name" value="Zn2Cys6_DnaBD"/>
</dbReference>
<proteinExistence type="predicted"/>
<sequence length="627" mass="67351">MVYCGRPSASCGMCRAKKRRCDKAVPICGQCRRMGQECPGYRDVSSLVFRDETTRVIDRARARRAPRPASDTQSSAPSASGASSTGSYPLAPMSRVGSSELADDDDDQGDDEEAEEEEGGSGDSDDVDETMSDALARTDHGDGGALWGPGQLASTPPTSTLRSSSPSGTVDPAAVLLFSPAAPSESLPGLGARFFLANYVLHESGPSPGFLDYTMDVLQDPRSDSALVEAGVCAAGLAGLANTTGSATVMHKARASYADALQRVNVALASPRTARDDSTVLAVMVLGIFETITCAGEESLAAWTRHVQGAADLVIHRGTAQFDTPLGLHVFQEAVSHVLTLCSRYGQAVPPRIRFLRAEAAQRIPADDPAWTLSGAHIEVMDLYQRVDPERTAPCLPDEWEHLLSHAVEIDRRLEGLFDAKLSLHWRFKTVTDPAASPQLVYRGTYHVYYDTWVAKVWDGMRACRILLNQVIYCLLLREGLAWAPHELAADGGAYAGLLRKAVATTVAMRDGILASVPQMLGFVHHDAATSTSYLDCSAAGPAATAADPPRHVPASGAYFLLWHLFLAGSLPMNPPETRDWVVDRLRAIRAMTGIQKAEYLADSIEKRPIFNAGVLMTGDDLLLPAF</sequence>
<dbReference type="GO" id="GO:0000981">
    <property type="term" value="F:DNA-binding transcription factor activity, RNA polymerase II-specific"/>
    <property type="evidence" value="ECO:0007669"/>
    <property type="project" value="InterPro"/>
</dbReference>
<evidence type="ECO:0000256" key="2">
    <source>
        <dbReference type="SAM" id="MobiDB-lite"/>
    </source>
</evidence>
<dbReference type="InterPro" id="IPR053175">
    <property type="entry name" value="DHMBA_Reg_Transcription_Factor"/>
</dbReference>
<dbReference type="GO" id="GO:0008270">
    <property type="term" value="F:zinc ion binding"/>
    <property type="evidence" value="ECO:0007669"/>
    <property type="project" value="InterPro"/>
</dbReference>
<feature type="compositionally biased region" description="Low complexity" evidence="2">
    <location>
        <begin position="74"/>
        <end position="87"/>
    </location>
</feature>
<protein>
    <submittedName>
        <fullName evidence="4">Fungal transcriptional regulatory protein, N-terminal</fullName>
    </submittedName>
</protein>
<evidence type="ECO:0000256" key="1">
    <source>
        <dbReference type="ARBA" id="ARBA00023242"/>
    </source>
</evidence>
<dbReference type="Gene3D" id="4.10.240.10">
    <property type="entry name" value="Zn(2)-C6 fungal-type DNA-binding domain"/>
    <property type="match status" value="1"/>
</dbReference>
<organism evidence="4 5">
    <name type="scientific">Pleurostoma richardsiae</name>
    <dbReference type="NCBI Taxonomy" id="41990"/>
    <lineage>
        <taxon>Eukaryota</taxon>
        <taxon>Fungi</taxon>
        <taxon>Dikarya</taxon>
        <taxon>Ascomycota</taxon>
        <taxon>Pezizomycotina</taxon>
        <taxon>Sordariomycetes</taxon>
        <taxon>Sordariomycetidae</taxon>
        <taxon>Calosphaeriales</taxon>
        <taxon>Pleurostomataceae</taxon>
        <taxon>Pleurostoma</taxon>
    </lineage>
</organism>
<comment type="caution">
    <text evidence="4">The sequence shown here is derived from an EMBL/GenBank/DDBJ whole genome shotgun (WGS) entry which is preliminary data.</text>
</comment>
<gene>
    <name evidence="4" type="ORF">NKR23_g12356</name>
</gene>
<dbReference type="PANTHER" id="PTHR38791">
    <property type="entry name" value="ZN(II)2CYS6 TRANSCRIPTION FACTOR (EUROFUNG)-RELATED-RELATED"/>
    <property type="match status" value="1"/>
</dbReference>
<dbReference type="PROSITE" id="PS50048">
    <property type="entry name" value="ZN2_CY6_FUNGAL_2"/>
    <property type="match status" value="1"/>
</dbReference>
<accession>A0AA38VIM4</accession>
<dbReference type="CDD" id="cd00067">
    <property type="entry name" value="GAL4"/>
    <property type="match status" value="1"/>
</dbReference>
<dbReference type="SMART" id="SM00066">
    <property type="entry name" value="GAL4"/>
    <property type="match status" value="1"/>
</dbReference>
<feature type="domain" description="Zn(2)-C6 fungal-type" evidence="3">
    <location>
        <begin position="10"/>
        <end position="38"/>
    </location>
</feature>
<dbReference type="AlphaFoldDB" id="A0AA38VIM4"/>
<feature type="compositionally biased region" description="Low complexity" evidence="2">
    <location>
        <begin position="154"/>
        <end position="167"/>
    </location>
</feature>
<dbReference type="InterPro" id="IPR036864">
    <property type="entry name" value="Zn2-C6_fun-type_DNA-bd_sf"/>
</dbReference>
<dbReference type="Proteomes" id="UP001174694">
    <property type="component" value="Unassembled WGS sequence"/>
</dbReference>
<keyword evidence="1" id="KW-0539">Nucleus</keyword>
<name>A0AA38VIM4_9PEZI</name>
<dbReference type="Pfam" id="PF00172">
    <property type="entry name" value="Zn_clus"/>
    <property type="match status" value="1"/>
</dbReference>
<dbReference type="Pfam" id="PF11951">
    <property type="entry name" value="Fungal_trans_2"/>
    <property type="match status" value="1"/>
</dbReference>
<reference evidence="4" key="1">
    <citation type="submission" date="2022-07" db="EMBL/GenBank/DDBJ databases">
        <title>Fungi with potential for degradation of polypropylene.</title>
        <authorList>
            <person name="Gostincar C."/>
        </authorList>
    </citation>
    <scope>NUCLEOTIDE SEQUENCE</scope>
    <source>
        <strain evidence="4">EXF-13308</strain>
    </source>
</reference>
<dbReference type="SUPFAM" id="SSF57701">
    <property type="entry name" value="Zn2/Cys6 DNA-binding domain"/>
    <property type="match status" value="1"/>
</dbReference>
<evidence type="ECO:0000313" key="4">
    <source>
        <dbReference type="EMBL" id="KAJ9130088.1"/>
    </source>
</evidence>
<dbReference type="EMBL" id="JANBVO010000108">
    <property type="protein sequence ID" value="KAJ9130088.1"/>
    <property type="molecule type" value="Genomic_DNA"/>
</dbReference>
<feature type="region of interest" description="Disordered" evidence="2">
    <location>
        <begin position="58"/>
        <end position="168"/>
    </location>
</feature>
<evidence type="ECO:0000259" key="3">
    <source>
        <dbReference type="PROSITE" id="PS50048"/>
    </source>
</evidence>
<feature type="compositionally biased region" description="Acidic residues" evidence="2">
    <location>
        <begin position="101"/>
        <end position="131"/>
    </location>
</feature>
<evidence type="ECO:0000313" key="5">
    <source>
        <dbReference type="Proteomes" id="UP001174694"/>
    </source>
</evidence>
<dbReference type="InterPro" id="IPR021858">
    <property type="entry name" value="Fun_TF"/>
</dbReference>